<sequence length="22" mass="2383">MSTLRARLGDRAAPVLETALLQ</sequence>
<reference evidence="1" key="1">
    <citation type="submission" date="2020-02" db="EMBL/GenBank/DDBJ databases">
        <authorList>
            <person name="Meier V. D."/>
        </authorList>
    </citation>
    <scope>NUCLEOTIDE SEQUENCE</scope>
    <source>
        <strain evidence="1">AVDCRST_MAG54</strain>
    </source>
</reference>
<dbReference type="AlphaFoldDB" id="A0A6J4I5H3"/>
<organism evidence="1">
    <name type="scientific">uncultured Actinomycetospora sp</name>
    <dbReference type="NCBI Taxonomy" id="1135996"/>
    <lineage>
        <taxon>Bacteria</taxon>
        <taxon>Bacillati</taxon>
        <taxon>Actinomycetota</taxon>
        <taxon>Actinomycetes</taxon>
        <taxon>Pseudonocardiales</taxon>
        <taxon>Pseudonocardiaceae</taxon>
        <taxon>Actinomycetospora</taxon>
        <taxon>environmental samples</taxon>
    </lineage>
</organism>
<evidence type="ECO:0000313" key="1">
    <source>
        <dbReference type="EMBL" id="CAA9241679.1"/>
    </source>
</evidence>
<gene>
    <name evidence="1" type="ORF">AVDCRST_MAG54-1537</name>
</gene>
<feature type="non-terminal residue" evidence="1">
    <location>
        <position position="22"/>
    </location>
</feature>
<accession>A0A6J4I5H3</accession>
<protein>
    <submittedName>
        <fullName evidence="1">Uncharacterized protein</fullName>
    </submittedName>
</protein>
<dbReference type="EMBL" id="CADCTH010000210">
    <property type="protein sequence ID" value="CAA9241679.1"/>
    <property type="molecule type" value="Genomic_DNA"/>
</dbReference>
<proteinExistence type="predicted"/>
<name>A0A6J4I5H3_9PSEU</name>